<dbReference type="EMBL" id="CAJNNV010031406">
    <property type="protein sequence ID" value="CAE8636110.1"/>
    <property type="molecule type" value="Genomic_DNA"/>
</dbReference>
<keyword evidence="3" id="KW-1185">Reference proteome</keyword>
<proteinExistence type="predicted"/>
<organism evidence="2 3">
    <name type="scientific">Polarella glacialis</name>
    <name type="common">Dinoflagellate</name>
    <dbReference type="NCBI Taxonomy" id="89957"/>
    <lineage>
        <taxon>Eukaryota</taxon>
        <taxon>Sar</taxon>
        <taxon>Alveolata</taxon>
        <taxon>Dinophyceae</taxon>
        <taxon>Suessiales</taxon>
        <taxon>Suessiaceae</taxon>
        <taxon>Polarella</taxon>
    </lineage>
</organism>
<evidence type="ECO:0000313" key="3">
    <source>
        <dbReference type="Proteomes" id="UP000654075"/>
    </source>
</evidence>
<sequence>MMSPAELFFGMDDSACSAMVSDLLQESDAEEQTDVPAEHSQDFTSEEERKERRSPSGETHRRSPAGIQSLGSVGLEFSRRPAPPGLTLLSTAAPGACGGLSSPSFPGCSVHRVPPKHRKYRSAVFHRWIGSKACHCSF</sequence>
<gene>
    <name evidence="2" type="ORF">PGLA1383_LOCUS51623</name>
</gene>
<dbReference type="AlphaFoldDB" id="A0A813HF13"/>
<reference evidence="2" key="1">
    <citation type="submission" date="2021-02" db="EMBL/GenBank/DDBJ databases">
        <authorList>
            <person name="Dougan E. K."/>
            <person name="Rhodes N."/>
            <person name="Thang M."/>
            <person name="Chan C."/>
        </authorList>
    </citation>
    <scope>NUCLEOTIDE SEQUENCE</scope>
</reference>
<feature type="compositionally biased region" description="Basic and acidic residues" evidence="1">
    <location>
        <begin position="36"/>
        <end position="61"/>
    </location>
</feature>
<protein>
    <submittedName>
        <fullName evidence="2">Uncharacterized protein</fullName>
    </submittedName>
</protein>
<dbReference type="Proteomes" id="UP000654075">
    <property type="component" value="Unassembled WGS sequence"/>
</dbReference>
<accession>A0A813HF13</accession>
<comment type="caution">
    <text evidence="2">The sequence shown here is derived from an EMBL/GenBank/DDBJ whole genome shotgun (WGS) entry which is preliminary data.</text>
</comment>
<evidence type="ECO:0000256" key="1">
    <source>
        <dbReference type="SAM" id="MobiDB-lite"/>
    </source>
</evidence>
<feature type="region of interest" description="Disordered" evidence="1">
    <location>
        <begin position="20"/>
        <end position="78"/>
    </location>
</feature>
<evidence type="ECO:0000313" key="2">
    <source>
        <dbReference type="EMBL" id="CAE8636110.1"/>
    </source>
</evidence>
<name>A0A813HF13_POLGL</name>